<dbReference type="RefSeq" id="WP_271926572.1">
    <property type="nucleotide sequence ID" value="NZ_JAQNDO010000001.1"/>
</dbReference>
<dbReference type="NCBIfam" id="TIGR02241">
    <property type="entry name" value="conserved hypothetical phage tail region protein"/>
    <property type="match status" value="1"/>
</dbReference>
<dbReference type="PANTHER" id="PTHR38009:SF1">
    <property type="entry name" value="CONSERVED HYPOTHETICAL PHAGE TAIL PROTEIN"/>
    <property type="match status" value="1"/>
</dbReference>
<sequence length="163" mass="17779">MTTKAPFLRPPMYAFRFELAFDPEPFKRPKGETVGSFAECTGLEATMEPKVIKAGGNNYGGKQLAGPVTFATVVLRRGISRGGQLFKWFHRVASGDYGHRCGVTITVFPPDGDSEPLLWKLSRAMPVKFKAADLNARATEVGIEELHLVHEGLTLELGKGGSK</sequence>
<keyword evidence="2" id="KW-1185">Reference proteome</keyword>
<proteinExistence type="predicted"/>
<dbReference type="PANTHER" id="PTHR38009">
    <property type="entry name" value="CONSERVED HYPOTHETICAL PHAGE TAIL PROTEIN"/>
    <property type="match status" value="1"/>
</dbReference>
<evidence type="ECO:0000313" key="1">
    <source>
        <dbReference type="EMBL" id="MDC0747864.1"/>
    </source>
</evidence>
<dbReference type="EMBL" id="JAQNDO010000001">
    <property type="protein sequence ID" value="MDC0747864.1"/>
    <property type="molecule type" value="Genomic_DNA"/>
</dbReference>
<dbReference type="InterPro" id="IPR011747">
    <property type="entry name" value="CHP02241"/>
</dbReference>
<protein>
    <submittedName>
        <fullName evidence="1">Phage tail protein</fullName>
    </submittedName>
</protein>
<gene>
    <name evidence="1" type="ORF">POL67_41415</name>
</gene>
<organism evidence="1 2">
    <name type="scientific">Polyangium mundeleinium</name>
    <dbReference type="NCBI Taxonomy" id="2995306"/>
    <lineage>
        <taxon>Bacteria</taxon>
        <taxon>Pseudomonadati</taxon>
        <taxon>Myxococcota</taxon>
        <taxon>Polyangia</taxon>
        <taxon>Polyangiales</taxon>
        <taxon>Polyangiaceae</taxon>
        <taxon>Polyangium</taxon>
    </lineage>
</organism>
<accession>A0ABT5F2M0</accession>
<comment type="caution">
    <text evidence="1">The sequence shown here is derived from an EMBL/GenBank/DDBJ whole genome shotgun (WGS) entry which is preliminary data.</text>
</comment>
<reference evidence="1 2" key="1">
    <citation type="submission" date="2022-11" db="EMBL/GenBank/DDBJ databases">
        <title>Minimal conservation of predation-associated metabolite biosynthetic gene clusters underscores biosynthetic potential of Myxococcota including descriptions for ten novel species: Archangium lansinium sp. nov., Myxococcus landrumus sp. nov., Nannocystis bai.</title>
        <authorList>
            <person name="Ahearne A."/>
            <person name="Stevens C."/>
            <person name="Dowd S."/>
        </authorList>
    </citation>
    <scope>NUCLEOTIDE SEQUENCE [LARGE SCALE GENOMIC DNA]</scope>
    <source>
        <strain evidence="1 2">RJM3</strain>
    </source>
</reference>
<dbReference type="Proteomes" id="UP001221411">
    <property type="component" value="Unassembled WGS sequence"/>
</dbReference>
<dbReference type="InterPro" id="IPR010667">
    <property type="entry name" value="Phage_T4_Gp19"/>
</dbReference>
<dbReference type="Pfam" id="PF06841">
    <property type="entry name" value="Phage_T4_gp19"/>
    <property type="match status" value="1"/>
</dbReference>
<evidence type="ECO:0000313" key="2">
    <source>
        <dbReference type="Proteomes" id="UP001221411"/>
    </source>
</evidence>
<name>A0ABT5F2M0_9BACT</name>